<reference evidence="3" key="1">
    <citation type="submission" date="2025-08" db="UniProtKB">
        <authorList>
            <consortium name="Ensembl"/>
        </authorList>
    </citation>
    <scope>IDENTIFICATION</scope>
</reference>
<proteinExistence type="predicted"/>
<dbReference type="Pfam" id="PF15045">
    <property type="entry name" value="Clathrin_bdg"/>
    <property type="match status" value="1"/>
</dbReference>
<dbReference type="Ensembl" id="ENSPCET00000001189.1">
    <property type="protein sequence ID" value="ENSPCEP00000001149.1"/>
    <property type="gene ID" value="ENSPCEG00000000963.1"/>
</dbReference>
<dbReference type="AlphaFoldDB" id="A0A8C8R735"/>
<evidence type="ECO:0000259" key="2">
    <source>
        <dbReference type="Pfam" id="PF15045"/>
    </source>
</evidence>
<feature type="region of interest" description="Disordered" evidence="1">
    <location>
        <begin position="130"/>
        <end position="152"/>
    </location>
</feature>
<name>A0A8C8R735_9SAUR</name>
<accession>A0A8C8R735</accession>
<evidence type="ECO:0000313" key="3">
    <source>
        <dbReference type="Ensembl" id="ENSPCEP00000001149.1"/>
    </source>
</evidence>
<dbReference type="InterPro" id="IPR046359">
    <property type="entry name" value="Aftin-like"/>
</dbReference>
<dbReference type="InterPro" id="IPR029205">
    <property type="entry name" value="Clathrin-bd"/>
</dbReference>
<dbReference type="PANTHER" id="PTHR16156:SF7">
    <property type="entry name" value="CLATHRIN BINDING BOX OF AFTIPHILIN CONTAINING 1"/>
    <property type="match status" value="1"/>
</dbReference>
<protein>
    <submittedName>
        <fullName evidence="3">Clathrin binding box of aftiphilin containing 1</fullName>
    </submittedName>
</protein>
<feature type="domain" description="Aftiphilin clathrin-binding box" evidence="2">
    <location>
        <begin position="212"/>
        <end position="290"/>
    </location>
</feature>
<dbReference type="PANTHER" id="PTHR16156">
    <property type="entry name" value="AFTIPHILIN A-RELATED"/>
    <property type="match status" value="1"/>
</dbReference>
<dbReference type="Proteomes" id="UP000694393">
    <property type="component" value="Unplaced"/>
</dbReference>
<dbReference type="GO" id="GO:0030121">
    <property type="term" value="C:AP-1 adaptor complex"/>
    <property type="evidence" value="ECO:0007669"/>
    <property type="project" value="TreeGrafter"/>
</dbReference>
<evidence type="ECO:0000313" key="4">
    <source>
        <dbReference type="Proteomes" id="UP000694393"/>
    </source>
</evidence>
<sequence length="345" mass="38864">MEMQDQQLGESPSNMEAFNWTSLPEFTASINSMRLSQNNEGTDECNINESRKKEDKVELEMIQQSLPRGNGTGRNSEGFSESIHCTSEPNSSWGDFESFSESLVKAKSFNHTIEVLVNSAETKMSKTDRELNEEHCNGSHCSKPSAHSGREASCSSLDEANLSSEDIFKLGFPEVTVPQSKESIRSLDQVLDTHNEDAGIPEFMKRQLCIDSGNLWRILRDSDSNSGLRHPWNKSHCQENFLSVLGIDVNQKDLSGNSQVGLEEMNININEDAEVDGFNFCHCKALIQTKLSVSPDSRHGHLFSYNLFLKRTPSNGNMQFKTAPRKKKIFTTHSLKMKIFNNDVW</sequence>
<feature type="region of interest" description="Disordered" evidence="1">
    <location>
        <begin position="66"/>
        <end position="91"/>
    </location>
</feature>
<dbReference type="GO" id="GO:0030276">
    <property type="term" value="F:clathrin binding"/>
    <property type="evidence" value="ECO:0007669"/>
    <property type="project" value="InterPro"/>
</dbReference>
<organism evidence="3 4">
    <name type="scientific">Pelusios castaneus</name>
    <name type="common">West African mud turtle</name>
    <dbReference type="NCBI Taxonomy" id="367368"/>
    <lineage>
        <taxon>Eukaryota</taxon>
        <taxon>Metazoa</taxon>
        <taxon>Chordata</taxon>
        <taxon>Craniata</taxon>
        <taxon>Vertebrata</taxon>
        <taxon>Euteleostomi</taxon>
        <taxon>Archelosauria</taxon>
        <taxon>Testudinata</taxon>
        <taxon>Testudines</taxon>
        <taxon>Pleurodira</taxon>
        <taxon>Pelomedusidae</taxon>
        <taxon>Pelusios</taxon>
    </lineage>
</organism>
<reference evidence="3" key="2">
    <citation type="submission" date="2025-09" db="UniProtKB">
        <authorList>
            <consortium name="Ensembl"/>
        </authorList>
    </citation>
    <scope>IDENTIFICATION</scope>
</reference>
<dbReference type="GO" id="GO:0032588">
    <property type="term" value="C:trans-Golgi network membrane"/>
    <property type="evidence" value="ECO:0007669"/>
    <property type="project" value="InterPro"/>
</dbReference>
<keyword evidence="4" id="KW-1185">Reference proteome</keyword>
<evidence type="ECO:0000256" key="1">
    <source>
        <dbReference type="SAM" id="MobiDB-lite"/>
    </source>
</evidence>